<dbReference type="InterPro" id="IPR003658">
    <property type="entry name" value="Anti-sigma_ant"/>
</dbReference>
<reference evidence="5" key="1">
    <citation type="journal article" date="2019" name="Int. J. Syst. Evol. Microbiol.">
        <title>The Global Catalogue of Microorganisms (GCM) 10K type strain sequencing project: providing services to taxonomists for standard genome sequencing and annotation.</title>
        <authorList>
            <consortium name="The Broad Institute Genomics Platform"/>
            <consortium name="The Broad Institute Genome Sequencing Center for Infectious Disease"/>
            <person name="Wu L."/>
            <person name="Ma J."/>
        </authorList>
    </citation>
    <scope>NUCLEOTIDE SEQUENCE [LARGE SCALE GENOMIC DNA]</scope>
    <source>
        <strain evidence="5">JCM 18410</strain>
    </source>
</reference>
<dbReference type="InterPro" id="IPR002645">
    <property type="entry name" value="STAS_dom"/>
</dbReference>
<name>A0ABP9LBI3_9ACTN</name>
<protein>
    <recommendedName>
        <fullName evidence="2">Anti-sigma factor antagonist</fullName>
    </recommendedName>
</protein>
<dbReference type="PROSITE" id="PS50801">
    <property type="entry name" value="STAS"/>
    <property type="match status" value="1"/>
</dbReference>
<evidence type="ECO:0000313" key="5">
    <source>
        <dbReference type="Proteomes" id="UP001500124"/>
    </source>
</evidence>
<dbReference type="Proteomes" id="UP001500124">
    <property type="component" value="Unassembled WGS sequence"/>
</dbReference>
<dbReference type="CDD" id="cd07043">
    <property type="entry name" value="STAS_anti-anti-sigma_factors"/>
    <property type="match status" value="1"/>
</dbReference>
<dbReference type="EMBL" id="BAABKC010000112">
    <property type="protein sequence ID" value="GAA5075041.1"/>
    <property type="molecule type" value="Genomic_DNA"/>
</dbReference>
<evidence type="ECO:0000259" key="3">
    <source>
        <dbReference type="PROSITE" id="PS50801"/>
    </source>
</evidence>
<sequence length="124" mass="12988">MTETQSADQSPRPDVGLSVTATTADGIHVLTLAGEIDHHTGDTLRRALDVEATGPVRIAVDMGQVTFMDSSGINILINAHHAAAATGGWLRLAAPVPAVLRTLQIVGIDEVIDCHPTLPDALDH</sequence>
<dbReference type="RefSeq" id="WP_345671491.1">
    <property type="nucleotide sequence ID" value="NZ_BAABKC010000112.1"/>
</dbReference>
<evidence type="ECO:0000256" key="1">
    <source>
        <dbReference type="ARBA" id="ARBA00009013"/>
    </source>
</evidence>
<evidence type="ECO:0000313" key="4">
    <source>
        <dbReference type="EMBL" id="GAA5075041.1"/>
    </source>
</evidence>
<dbReference type="PANTHER" id="PTHR33495">
    <property type="entry name" value="ANTI-SIGMA FACTOR ANTAGONIST TM_1081-RELATED-RELATED"/>
    <property type="match status" value="1"/>
</dbReference>
<dbReference type="Gene3D" id="3.30.750.24">
    <property type="entry name" value="STAS domain"/>
    <property type="match status" value="1"/>
</dbReference>
<comment type="similarity">
    <text evidence="1 2">Belongs to the anti-sigma-factor antagonist family.</text>
</comment>
<organism evidence="4 5">
    <name type="scientific">Streptomyces similanensis</name>
    <dbReference type="NCBI Taxonomy" id="1274988"/>
    <lineage>
        <taxon>Bacteria</taxon>
        <taxon>Bacillati</taxon>
        <taxon>Actinomycetota</taxon>
        <taxon>Actinomycetes</taxon>
        <taxon>Kitasatosporales</taxon>
        <taxon>Streptomycetaceae</taxon>
        <taxon>Streptomyces</taxon>
    </lineage>
</organism>
<comment type="caution">
    <text evidence="4">The sequence shown here is derived from an EMBL/GenBank/DDBJ whole genome shotgun (WGS) entry which is preliminary data.</text>
</comment>
<dbReference type="Pfam" id="PF01740">
    <property type="entry name" value="STAS"/>
    <property type="match status" value="1"/>
</dbReference>
<gene>
    <name evidence="4" type="ORF">GCM10023336_63710</name>
</gene>
<accession>A0ABP9LBI3</accession>
<dbReference type="NCBIfam" id="TIGR00377">
    <property type="entry name" value="ant_ant_sig"/>
    <property type="match status" value="1"/>
</dbReference>
<feature type="domain" description="STAS" evidence="3">
    <location>
        <begin position="17"/>
        <end position="124"/>
    </location>
</feature>
<dbReference type="SUPFAM" id="SSF52091">
    <property type="entry name" value="SpoIIaa-like"/>
    <property type="match status" value="1"/>
</dbReference>
<proteinExistence type="inferred from homology"/>
<dbReference type="PANTHER" id="PTHR33495:SF2">
    <property type="entry name" value="ANTI-SIGMA FACTOR ANTAGONIST TM_1081-RELATED"/>
    <property type="match status" value="1"/>
</dbReference>
<dbReference type="InterPro" id="IPR036513">
    <property type="entry name" value="STAS_dom_sf"/>
</dbReference>
<evidence type="ECO:0000256" key="2">
    <source>
        <dbReference type="RuleBase" id="RU003749"/>
    </source>
</evidence>
<keyword evidence="5" id="KW-1185">Reference proteome</keyword>